<keyword evidence="1" id="KW-1133">Transmembrane helix</keyword>
<sequence length="142" mass="15277">MTVCRPMRVIIIVGVLTLLLRGADYLTGDATQIGLFRVDGDLPPLVWGLACVIAAVIVSVGMLVKRLEVAAFGALLASATYTMFAVQSADQALFTPPVDDWRFAADYAARAVTWGVITGWLYMRAGVMEARRKKAGEGAARE</sequence>
<evidence type="ECO:0000313" key="2">
    <source>
        <dbReference type="EMBL" id="MCX7445809.1"/>
    </source>
</evidence>
<organism evidence="2 3">
    <name type="scientific">Corynebacterium pygosceleis</name>
    <dbReference type="NCBI Taxonomy" id="2800406"/>
    <lineage>
        <taxon>Bacteria</taxon>
        <taxon>Bacillati</taxon>
        <taxon>Actinomycetota</taxon>
        <taxon>Actinomycetes</taxon>
        <taxon>Mycobacteriales</taxon>
        <taxon>Corynebacteriaceae</taxon>
        <taxon>Corynebacterium</taxon>
    </lineage>
</organism>
<keyword evidence="3" id="KW-1185">Reference proteome</keyword>
<evidence type="ECO:0000256" key="1">
    <source>
        <dbReference type="SAM" id="Phobius"/>
    </source>
</evidence>
<gene>
    <name evidence="2" type="ORF">OS125_11255</name>
</gene>
<accession>A0ABT3WWW9</accession>
<dbReference type="Proteomes" id="UP001081709">
    <property type="component" value="Unassembled WGS sequence"/>
</dbReference>
<feature type="transmembrane region" description="Helical" evidence="1">
    <location>
        <begin position="107"/>
        <end position="123"/>
    </location>
</feature>
<feature type="transmembrane region" description="Helical" evidence="1">
    <location>
        <begin position="69"/>
        <end position="87"/>
    </location>
</feature>
<keyword evidence="1" id="KW-0472">Membrane</keyword>
<keyword evidence="1" id="KW-0812">Transmembrane</keyword>
<comment type="caution">
    <text evidence="2">The sequence shown here is derived from an EMBL/GenBank/DDBJ whole genome shotgun (WGS) entry which is preliminary data.</text>
</comment>
<name>A0ABT3WWW9_9CORY</name>
<dbReference type="RefSeq" id="WP_267186836.1">
    <property type="nucleotide sequence ID" value="NZ_JAPMKV010000010.1"/>
</dbReference>
<reference evidence="2" key="1">
    <citation type="submission" date="2022-11" db="EMBL/GenBank/DDBJ databases">
        <title>Corynebacterium sp. isolated from Penguins.</title>
        <authorList>
            <person name="Sedlar K."/>
            <person name="Svec P."/>
        </authorList>
    </citation>
    <scope>NUCLEOTIDE SEQUENCE</scope>
    <source>
        <strain evidence="2">P7003</strain>
    </source>
</reference>
<proteinExistence type="predicted"/>
<evidence type="ECO:0000313" key="3">
    <source>
        <dbReference type="Proteomes" id="UP001081709"/>
    </source>
</evidence>
<feature type="transmembrane region" description="Helical" evidence="1">
    <location>
        <begin position="44"/>
        <end position="64"/>
    </location>
</feature>
<protein>
    <submittedName>
        <fullName evidence="2">Uncharacterized protein</fullName>
    </submittedName>
</protein>
<dbReference type="EMBL" id="JAPMKV010000010">
    <property type="protein sequence ID" value="MCX7445809.1"/>
    <property type="molecule type" value="Genomic_DNA"/>
</dbReference>